<organism evidence="1">
    <name type="scientific">mine drainage metagenome</name>
    <dbReference type="NCBI Taxonomy" id="410659"/>
    <lineage>
        <taxon>unclassified sequences</taxon>
        <taxon>metagenomes</taxon>
        <taxon>ecological metagenomes</taxon>
    </lineage>
</organism>
<dbReference type="EMBL" id="MLJW01001498">
    <property type="protein sequence ID" value="OIQ77968.1"/>
    <property type="molecule type" value="Genomic_DNA"/>
</dbReference>
<sequence length="55" mass="5859">MGLAQHSASLHLVVRNALVHQGLTNTNGHHFLVLVDGHVLELNDSGFGAGFAFTH</sequence>
<gene>
    <name evidence="1" type="ORF">GALL_403380</name>
</gene>
<proteinExistence type="predicted"/>
<reference evidence="1" key="1">
    <citation type="submission" date="2016-10" db="EMBL/GenBank/DDBJ databases">
        <title>Sequence of Gallionella enrichment culture.</title>
        <authorList>
            <person name="Poehlein A."/>
            <person name="Muehling M."/>
            <person name="Daniel R."/>
        </authorList>
    </citation>
    <scope>NUCLEOTIDE SEQUENCE</scope>
</reference>
<protein>
    <submittedName>
        <fullName evidence="1">Uncharacterized protein</fullName>
    </submittedName>
</protein>
<comment type="caution">
    <text evidence="1">The sequence shown here is derived from an EMBL/GenBank/DDBJ whole genome shotgun (WGS) entry which is preliminary data.</text>
</comment>
<name>A0A1J5Q3S4_9ZZZZ</name>
<dbReference type="AlphaFoldDB" id="A0A1J5Q3S4"/>
<evidence type="ECO:0000313" key="1">
    <source>
        <dbReference type="EMBL" id="OIQ77968.1"/>
    </source>
</evidence>
<accession>A0A1J5Q3S4</accession>